<organism evidence="1 2">
    <name type="scientific">Prevotella disiens</name>
    <dbReference type="NCBI Taxonomy" id="28130"/>
    <lineage>
        <taxon>Bacteria</taxon>
        <taxon>Pseudomonadati</taxon>
        <taxon>Bacteroidota</taxon>
        <taxon>Bacteroidia</taxon>
        <taxon>Bacteroidales</taxon>
        <taxon>Prevotellaceae</taxon>
        <taxon>Prevotella</taxon>
    </lineage>
</organism>
<name>A0A379EFN6_9BACT</name>
<dbReference type="NCBIfam" id="TIGR03696">
    <property type="entry name" value="Rhs_assc_core"/>
    <property type="match status" value="1"/>
</dbReference>
<proteinExistence type="predicted"/>
<dbReference type="AlphaFoldDB" id="A0A379EFN6"/>
<sequence length="488" mass="54582">MDKLPFDFSPIPPIWTLCYDSYPQSEIPQRKTRGRYADIQSKLGVCKFSNVYGISGNNVTAGQKDYAARMMQIEKQREEYYKKLGTPPGIPTMKGNYADPENTGVGYNTIIGELSDHSVPKGWPQTPKFSQPGTPLGPPVQWNPPTNPEDVPAGYGYVANDTTSEETFFYHSDHLGSTSYITDDHANITQYDAYLPYGELLVDEHSSSEDLPYKFNGKQFDEETGLYYYGARYMNPVTSLWYGVDPLAEKFLQICSYNICLSNPIRFIDRTGKAAGDYITGDGTYLGSDGKDDQKLYVLKMSNKENIESYGNAKINGLDNKIRNRIIKENDISNKENFVEIDGSRRVRNEVVSKIGDNGMGGTSDNNNREYGLSFTRNDPETSVYCRIGDVGDPAKNSTVSVSSGDYPDLVYIHTHPSGTNGNSYWIPGPSAVDIDVASSTRYVISMRDKNVYIYNHTGILSEIQIDVYQNFGQVTRRGLKEVSVTDQ</sequence>
<protein>
    <submittedName>
        <fullName evidence="1">RHS repeat-associated core domain</fullName>
    </submittedName>
</protein>
<reference evidence="1 2" key="1">
    <citation type="submission" date="2018-06" db="EMBL/GenBank/DDBJ databases">
        <authorList>
            <consortium name="Pathogen Informatics"/>
            <person name="Doyle S."/>
        </authorList>
    </citation>
    <scope>NUCLEOTIDE SEQUENCE [LARGE SCALE GENOMIC DNA]</scope>
    <source>
        <strain evidence="1 2">NCTC11157</strain>
    </source>
</reference>
<dbReference type="InterPro" id="IPR050708">
    <property type="entry name" value="T6SS_VgrG/RHS"/>
</dbReference>
<dbReference type="Proteomes" id="UP000254072">
    <property type="component" value="Unassembled WGS sequence"/>
</dbReference>
<dbReference type="EMBL" id="UGTL01000002">
    <property type="protein sequence ID" value="SUB97455.1"/>
    <property type="molecule type" value="Genomic_DNA"/>
</dbReference>
<dbReference type="InterPro" id="IPR022385">
    <property type="entry name" value="Rhs_assc_core"/>
</dbReference>
<gene>
    <name evidence="1" type="ORF">NCTC11157_02239</name>
</gene>
<dbReference type="PANTHER" id="PTHR32305">
    <property type="match status" value="1"/>
</dbReference>
<accession>A0A379EFN6</accession>
<dbReference type="OrthoDB" id="1367325at2"/>
<dbReference type="Gene3D" id="2.180.10.10">
    <property type="entry name" value="RHS repeat-associated core"/>
    <property type="match status" value="1"/>
</dbReference>
<evidence type="ECO:0000313" key="2">
    <source>
        <dbReference type="Proteomes" id="UP000254072"/>
    </source>
</evidence>
<dbReference type="PANTHER" id="PTHR32305:SF15">
    <property type="entry name" value="PROTEIN RHSA-RELATED"/>
    <property type="match status" value="1"/>
</dbReference>
<evidence type="ECO:0000313" key="1">
    <source>
        <dbReference type="EMBL" id="SUB97455.1"/>
    </source>
</evidence>